<evidence type="ECO:0000313" key="2">
    <source>
        <dbReference type="EMBL" id="QHU00038.1"/>
    </source>
</evidence>
<reference evidence="2" key="1">
    <citation type="journal article" date="2020" name="Nature">
        <title>Giant virus diversity and host interactions through global metagenomics.</title>
        <authorList>
            <person name="Schulz F."/>
            <person name="Roux S."/>
            <person name="Paez-Espino D."/>
            <person name="Jungbluth S."/>
            <person name="Walsh D.A."/>
            <person name="Denef V.J."/>
            <person name="McMahon K.D."/>
            <person name="Konstantinidis K.T."/>
            <person name="Eloe-Fadrosh E.A."/>
            <person name="Kyrpides N.C."/>
            <person name="Woyke T."/>
        </authorList>
    </citation>
    <scope>NUCLEOTIDE SEQUENCE</scope>
    <source>
        <strain evidence="2">GVMAG-M-3300025778-1</strain>
    </source>
</reference>
<organism evidence="2">
    <name type="scientific">viral metagenome</name>
    <dbReference type="NCBI Taxonomy" id="1070528"/>
    <lineage>
        <taxon>unclassified sequences</taxon>
        <taxon>metagenomes</taxon>
        <taxon>organismal metagenomes</taxon>
    </lineage>
</organism>
<dbReference type="EMBL" id="MN740320">
    <property type="protein sequence ID" value="QHU00038.1"/>
    <property type="molecule type" value="Genomic_DNA"/>
</dbReference>
<name>A0A6C0J7R7_9ZZZZ</name>
<sequence length="124" mass="14521">MDTLKPALQRFLDLNKRINDLNKQASELRDQRRTVELDLSALYASTRDLPNKVELKTSGMVFNVKRPNEWKKGWTLSKKELEKLLHDILPEHGEEVMKEIERRHTPTLVSDEYSFELRAASKSD</sequence>
<dbReference type="AlphaFoldDB" id="A0A6C0J7R7"/>
<accession>A0A6C0J7R7</accession>
<evidence type="ECO:0000256" key="1">
    <source>
        <dbReference type="SAM" id="Coils"/>
    </source>
</evidence>
<keyword evidence="1" id="KW-0175">Coiled coil</keyword>
<feature type="coiled-coil region" evidence="1">
    <location>
        <begin position="11"/>
        <end position="38"/>
    </location>
</feature>
<proteinExistence type="predicted"/>
<protein>
    <submittedName>
        <fullName evidence="2">Uncharacterized protein</fullName>
    </submittedName>
</protein>